<comment type="subcellular location">
    <subcellularLocation>
        <location evidence="1">Mitochondrion</location>
    </subcellularLocation>
</comment>
<dbReference type="GO" id="GO:0005739">
    <property type="term" value="C:mitochondrion"/>
    <property type="evidence" value="ECO:0007669"/>
    <property type="project" value="UniProtKB-SubCell"/>
</dbReference>
<name>A0A9N9AA70_9GLOM</name>
<dbReference type="OrthoDB" id="74240at2759"/>
<keyword evidence="3" id="KW-0809">Transit peptide</keyword>
<proteinExistence type="inferred from homology"/>
<dbReference type="EMBL" id="CAJVPJ010000408">
    <property type="protein sequence ID" value="CAG8521674.1"/>
    <property type="molecule type" value="Genomic_DNA"/>
</dbReference>
<organism evidence="8 9">
    <name type="scientific">Paraglomus occultum</name>
    <dbReference type="NCBI Taxonomy" id="144539"/>
    <lineage>
        <taxon>Eukaryota</taxon>
        <taxon>Fungi</taxon>
        <taxon>Fungi incertae sedis</taxon>
        <taxon>Mucoromycota</taxon>
        <taxon>Glomeromycotina</taxon>
        <taxon>Glomeromycetes</taxon>
        <taxon>Paraglomerales</taxon>
        <taxon>Paraglomeraceae</taxon>
        <taxon>Paraglomus</taxon>
    </lineage>
</organism>
<evidence type="ECO:0000256" key="2">
    <source>
        <dbReference type="ARBA" id="ARBA00009508"/>
    </source>
</evidence>
<sequence>MRFPKAPSLKQYILRQQVLHLYRDIIRTSRLIPNNKDRADTLRWVRTEFENAHRETNIDKIRQRLLEGQRELRDMKGSLERSLSDEHWKRE</sequence>
<protein>
    <recommendedName>
        <fullName evidence="5">LYR motif-containing protein 2</fullName>
    </recommendedName>
</protein>
<dbReference type="PANTHER" id="PTHR13675">
    <property type="entry name" value="LYR MOTIF-CONTAINING PROTEIN 2"/>
    <property type="match status" value="1"/>
</dbReference>
<evidence type="ECO:0000256" key="1">
    <source>
        <dbReference type="ARBA" id="ARBA00004173"/>
    </source>
</evidence>
<evidence type="ECO:0000313" key="9">
    <source>
        <dbReference type="Proteomes" id="UP000789572"/>
    </source>
</evidence>
<dbReference type="InterPro" id="IPR045293">
    <property type="entry name" value="Complex1_LYR_LYRM2"/>
</dbReference>
<dbReference type="PANTHER" id="PTHR13675:SF0">
    <property type="entry name" value="LYR MOTIF-CONTAINING PROTEIN 2"/>
    <property type="match status" value="1"/>
</dbReference>
<comment type="similarity">
    <text evidence="2">Belongs to the complex I LYR family.</text>
</comment>
<dbReference type="CDD" id="cd20262">
    <property type="entry name" value="Complex1_LYR_LYRM2"/>
    <property type="match status" value="1"/>
</dbReference>
<accession>A0A9N9AA70</accession>
<evidence type="ECO:0000256" key="4">
    <source>
        <dbReference type="ARBA" id="ARBA00023128"/>
    </source>
</evidence>
<feature type="domain" description="Complex 1 LYR protein" evidence="7">
    <location>
        <begin position="16"/>
        <end position="73"/>
    </location>
</feature>
<evidence type="ECO:0000256" key="3">
    <source>
        <dbReference type="ARBA" id="ARBA00022946"/>
    </source>
</evidence>
<keyword evidence="4" id="KW-0496">Mitochondrion</keyword>
<comment type="function">
    <text evidence="6">Involved in efficient integration of the N-module into mitochondrial respiratory chain complex I.</text>
</comment>
<keyword evidence="9" id="KW-1185">Reference proteome</keyword>
<evidence type="ECO:0000259" key="7">
    <source>
        <dbReference type="Pfam" id="PF05347"/>
    </source>
</evidence>
<dbReference type="InterPro" id="IPR008011">
    <property type="entry name" value="Complex1_LYR_dom"/>
</dbReference>
<dbReference type="Pfam" id="PF05347">
    <property type="entry name" value="Complex1_LYR"/>
    <property type="match status" value="1"/>
</dbReference>
<evidence type="ECO:0000256" key="5">
    <source>
        <dbReference type="ARBA" id="ARBA00026235"/>
    </source>
</evidence>
<evidence type="ECO:0000313" key="8">
    <source>
        <dbReference type="EMBL" id="CAG8521674.1"/>
    </source>
</evidence>
<comment type="caution">
    <text evidence="8">The sequence shown here is derived from an EMBL/GenBank/DDBJ whole genome shotgun (WGS) entry which is preliminary data.</text>
</comment>
<dbReference type="AlphaFoldDB" id="A0A9N9AA70"/>
<gene>
    <name evidence="8" type="ORF">POCULU_LOCUS3604</name>
</gene>
<evidence type="ECO:0000256" key="6">
    <source>
        <dbReference type="ARBA" id="ARBA00044735"/>
    </source>
</evidence>
<reference evidence="8" key="1">
    <citation type="submission" date="2021-06" db="EMBL/GenBank/DDBJ databases">
        <authorList>
            <person name="Kallberg Y."/>
            <person name="Tangrot J."/>
            <person name="Rosling A."/>
        </authorList>
    </citation>
    <scope>NUCLEOTIDE SEQUENCE</scope>
    <source>
        <strain evidence="8">IA702</strain>
    </source>
</reference>
<dbReference type="Proteomes" id="UP000789572">
    <property type="component" value="Unassembled WGS sequence"/>
</dbReference>